<comment type="caution">
    <text evidence="1">The sequence shown here is derived from an EMBL/GenBank/DDBJ whole genome shotgun (WGS) entry which is preliminary data.</text>
</comment>
<protein>
    <submittedName>
        <fullName evidence="1">Uncharacterized protein</fullName>
    </submittedName>
</protein>
<keyword evidence="2" id="KW-1185">Reference proteome</keyword>
<proteinExistence type="predicted"/>
<sequence>MSTKQVAQDNGGKKPMWVYPETTGADPPERWGHSACFSDGTLYIFGGCCGGLHFSDVLTLDLKTMCWSSLVSTGQQPGTRDSHSAVLVGHRMIIFGGTNGSKKINDVYILDLRTQSWSHPSVKGEPPAPRESHSATLVGDNKVVVFGGSGEGDGNYLNDVHILHLDSMEWTSPEVKGELPACRDSHTAVAIGNQLVVYGGDCGDRYLGELDILDLQTLTWTKLGMAGGTQPGVRAGHAAVTVGNKMYIFGGVGDRAYYNDVWMLDINSRVWTVLDVVGPQPQGRFSHVAVLAENDIAVYGGCGEDERPLNEFMVLCLQADQLSEDSPLRRYLKNHNGLSGRRGHGGLKNVVEANLHENGGCCSEGKNDDGGKDNLRLIDLMGGNIGHACKWKEEFIKSTKRNCLEIKTESRVPLSQASCPLSIPTLNEADNCHSPGLSTISNASASKRDSYSVLQRRIRSRKVPLPYIEQLMGQAPENNHADLKRRKTSHLISKLEGMDSEPDDHSPSISQHSSPSQSDPEQVGQKLHATQTNSKSLQPQFAMFLPQQSPGTLAHTKYQQAQHYVQQVQQHQQNSHLGSQPFSTEQQSPKGEHMLRIPTLQLQVRLPAHQTISLPVRGTQSAQLKPVAIDHCVQDSAVKTLLQQRQSASSISGDRQQRQTRIKCLPNLVGSEVRGLVDGAFDSGYLMTAQLNGQVFRGVLFPHCSASGLEEVNVPLPNQNNVHPTMSPAHQPSVIIPASVAQQSSSNGTLIGYPVFPSVHFTNPIQTAGTTRVCLAANSSSEMHNANKLSNSNSILCPSVATVVGDMQRAAESNMHCNLRQNATIQVTTTGATRVNDTAHGETIHVHAGSTQPHVEMVGNAPVITGQGGRWVWQPAASPSASYTIPWTYHAPVGNVGDNIQFVAVPPFPGVAFAPAHVVNEVHPSVRASSVGTALQAGQNIGRDSVADLQAAVTLSLAAPGISSPAVSNQKS</sequence>
<accession>A0ACC2DN26</accession>
<evidence type="ECO:0000313" key="1">
    <source>
        <dbReference type="EMBL" id="KAJ7555560.1"/>
    </source>
</evidence>
<gene>
    <name evidence="1" type="ORF">O6H91_05G044500</name>
</gene>
<evidence type="ECO:0000313" key="2">
    <source>
        <dbReference type="Proteomes" id="UP001162992"/>
    </source>
</evidence>
<name>A0ACC2DN26_DIPCM</name>
<reference evidence="2" key="1">
    <citation type="journal article" date="2024" name="Proc. Natl. Acad. Sci. U.S.A.">
        <title>Extraordinary preservation of gene collinearity over three hundred million years revealed in homosporous lycophytes.</title>
        <authorList>
            <person name="Li C."/>
            <person name="Wickell D."/>
            <person name="Kuo L.Y."/>
            <person name="Chen X."/>
            <person name="Nie B."/>
            <person name="Liao X."/>
            <person name="Peng D."/>
            <person name="Ji J."/>
            <person name="Jenkins J."/>
            <person name="Williams M."/>
            <person name="Shu S."/>
            <person name="Plott C."/>
            <person name="Barry K."/>
            <person name="Rajasekar S."/>
            <person name="Grimwood J."/>
            <person name="Han X."/>
            <person name="Sun S."/>
            <person name="Hou Z."/>
            <person name="He W."/>
            <person name="Dai G."/>
            <person name="Sun C."/>
            <person name="Schmutz J."/>
            <person name="Leebens-Mack J.H."/>
            <person name="Li F.W."/>
            <person name="Wang L."/>
        </authorList>
    </citation>
    <scope>NUCLEOTIDE SEQUENCE [LARGE SCALE GENOMIC DNA]</scope>
    <source>
        <strain evidence="2">cv. PW_Plant_1</strain>
    </source>
</reference>
<dbReference type="EMBL" id="CM055096">
    <property type="protein sequence ID" value="KAJ7555560.1"/>
    <property type="molecule type" value="Genomic_DNA"/>
</dbReference>
<dbReference type="Proteomes" id="UP001162992">
    <property type="component" value="Chromosome 5"/>
</dbReference>
<organism evidence="1 2">
    <name type="scientific">Diphasiastrum complanatum</name>
    <name type="common">Issler's clubmoss</name>
    <name type="synonym">Lycopodium complanatum</name>
    <dbReference type="NCBI Taxonomy" id="34168"/>
    <lineage>
        <taxon>Eukaryota</taxon>
        <taxon>Viridiplantae</taxon>
        <taxon>Streptophyta</taxon>
        <taxon>Embryophyta</taxon>
        <taxon>Tracheophyta</taxon>
        <taxon>Lycopodiopsida</taxon>
        <taxon>Lycopodiales</taxon>
        <taxon>Lycopodiaceae</taxon>
        <taxon>Lycopodioideae</taxon>
        <taxon>Diphasiastrum</taxon>
    </lineage>
</organism>